<sequence>MDKLVKGILLKMQMEKFVDKEDVEIYQFGLECMLLKLVHIVSYLLIGICLGELFSLLVSGSILIPLRRKAGGYHAKTRMGCYIFSCCVVFLLCLLNKVTMAPVAEIIGMVAADLLIILFAPVENENRTLEHDEKVLFRRQAIGLLILANIVITAILLIHKYLSAAHWLETGVMFTGALLALGIKKKRQN</sequence>
<feature type="transmembrane region" description="Helical" evidence="8">
    <location>
        <begin position="164"/>
        <end position="183"/>
    </location>
</feature>
<feature type="transmembrane region" description="Helical" evidence="8">
    <location>
        <begin position="79"/>
        <end position="97"/>
    </location>
</feature>
<dbReference type="GO" id="GO:0008233">
    <property type="term" value="F:peptidase activity"/>
    <property type="evidence" value="ECO:0007669"/>
    <property type="project" value="UniProtKB-KW"/>
</dbReference>
<evidence type="ECO:0000256" key="3">
    <source>
        <dbReference type="ARBA" id="ARBA00022670"/>
    </source>
</evidence>
<evidence type="ECO:0000313" key="10">
    <source>
        <dbReference type="Proteomes" id="UP000012589"/>
    </source>
</evidence>
<organism evidence="9 10">
    <name type="scientific">Eubacterium plexicaudatum ASF492</name>
    <dbReference type="NCBI Taxonomy" id="1235802"/>
    <lineage>
        <taxon>Bacteria</taxon>
        <taxon>Bacillati</taxon>
        <taxon>Bacillota</taxon>
        <taxon>Clostridia</taxon>
        <taxon>Eubacteriales</taxon>
        <taxon>Eubacteriaceae</taxon>
        <taxon>Eubacterium</taxon>
    </lineage>
</organism>
<keyword evidence="7 8" id="KW-0472">Membrane</keyword>
<dbReference type="PATRIC" id="fig|1235802.3.peg.220"/>
<proteinExistence type="predicted"/>
<dbReference type="Proteomes" id="UP000012589">
    <property type="component" value="Unassembled WGS sequence"/>
</dbReference>
<evidence type="ECO:0000256" key="8">
    <source>
        <dbReference type="SAM" id="Phobius"/>
    </source>
</evidence>
<evidence type="ECO:0008006" key="11">
    <source>
        <dbReference type="Google" id="ProtNLM"/>
    </source>
</evidence>
<dbReference type="AlphaFoldDB" id="N2BJD5"/>
<dbReference type="eggNOG" id="COG4512">
    <property type="taxonomic scope" value="Bacteria"/>
</dbReference>
<evidence type="ECO:0000256" key="4">
    <source>
        <dbReference type="ARBA" id="ARBA00022692"/>
    </source>
</evidence>
<dbReference type="GO" id="GO:0006508">
    <property type="term" value="P:proteolysis"/>
    <property type="evidence" value="ECO:0007669"/>
    <property type="project" value="UniProtKB-KW"/>
</dbReference>
<dbReference type="EMBL" id="AQFT01000006">
    <property type="protein sequence ID" value="EMZ38583.1"/>
    <property type="molecule type" value="Genomic_DNA"/>
</dbReference>
<keyword evidence="10" id="KW-1185">Reference proteome</keyword>
<feature type="transmembrane region" description="Helical" evidence="8">
    <location>
        <begin position="141"/>
        <end position="158"/>
    </location>
</feature>
<reference evidence="9 10" key="1">
    <citation type="journal article" date="2014" name="Genome Announc.">
        <title>Draft genome sequences of the altered schaedler flora, a defined bacterial community from gnotobiotic mice.</title>
        <authorList>
            <person name="Wannemuehler M.J."/>
            <person name="Overstreet A.M."/>
            <person name="Ward D.V."/>
            <person name="Phillips G.J."/>
        </authorList>
    </citation>
    <scope>NUCLEOTIDE SEQUENCE [LARGE SCALE GENOMIC DNA]</scope>
    <source>
        <strain evidence="9 10">ASF492</strain>
    </source>
</reference>
<dbReference type="STRING" id="1235802.C823_00206"/>
<evidence type="ECO:0000256" key="5">
    <source>
        <dbReference type="ARBA" id="ARBA00022801"/>
    </source>
</evidence>
<dbReference type="GO" id="GO:0009372">
    <property type="term" value="P:quorum sensing"/>
    <property type="evidence" value="ECO:0007669"/>
    <property type="project" value="UniProtKB-KW"/>
</dbReference>
<keyword evidence="5" id="KW-0378">Hydrolase</keyword>
<dbReference type="OrthoDB" id="9815055at2"/>
<gene>
    <name evidence="9" type="ORF">C823_00206</name>
</gene>
<protein>
    <recommendedName>
        <fullName evidence="11">Accessory gene regulator B</fullName>
    </recommendedName>
</protein>
<accession>N2BJD5</accession>
<evidence type="ECO:0000256" key="2">
    <source>
        <dbReference type="ARBA" id="ARBA00022654"/>
    </source>
</evidence>
<keyword evidence="1" id="KW-1003">Cell membrane</keyword>
<feature type="transmembrane region" description="Helical" evidence="8">
    <location>
        <begin position="40"/>
        <end position="67"/>
    </location>
</feature>
<dbReference type="SMART" id="SM00793">
    <property type="entry name" value="AgrB"/>
    <property type="match status" value="1"/>
</dbReference>
<keyword evidence="2" id="KW-0673">Quorum sensing</keyword>
<dbReference type="HOGENOM" id="CLU_098969_1_2_9"/>
<evidence type="ECO:0000256" key="7">
    <source>
        <dbReference type="ARBA" id="ARBA00023136"/>
    </source>
</evidence>
<feature type="transmembrane region" description="Helical" evidence="8">
    <location>
        <begin position="103"/>
        <end position="120"/>
    </location>
</feature>
<name>N2BJD5_9FIRM</name>
<dbReference type="GO" id="GO:0016020">
    <property type="term" value="C:membrane"/>
    <property type="evidence" value="ECO:0007669"/>
    <property type="project" value="InterPro"/>
</dbReference>
<evidence type="ECO:0000256" key="6">
    <source>
        <dbReference type="ARBA" id="ARBA00022989"/>
    </source>
</evidence>
<dbReference type="InterPro" id="IPR006741">
    <property type="entry name" value="AgrB"/>
</dbReference>
<keyword evidence="6 8" id="KW-1133">Transmembrane helix</keyword>
<keyword evidence="4 8" id="KW-0812">Transmembrane</keyword>
<dbReference type="Pfam" id="PF04647">
    <property type="entry name" value="AgrB"/>
    <property type="match status" value="1"/>
</dbReference>
<comment type="caution">
    <text evidence="9">The sequence shown here is derived from an EMBL/GenBank/DDBJ whole genome shotgun (WGS) entry which is preliminary data.</text>
</comment>
<evidence type="ECO:0000313" key="9">
    <source>
        <dbReference type="EMBL" id="EMZ38583.1"/>
    </source>
</evidence>
<keyword evidence="3" id="KW-0645">Protease</keyword>
<evidence type="ECO:0000256" key="1">
    <source>
        <dbReference type="ARBA" id="ARBA00022475"/>
    </source>
</evidence>